<dbReference type="PANTHER" id="PTHR43571">
    <property type="entry name" value="NADP-SPECIFIC GLUTAMATE DEHYDROGENASE 1-RELATED"/>
    <property type="match status" value="1"/>
</dbReference>
<sequence length="151" mass="16891">MKLVSTLLNRNIGGVARSIAPAFSTKSSLITDNTQGVHGNMKSSGVWRNKPLFRREGDARFKTGKEAADMLVQEAIRRDGHEEEFVATVSSTLSCLGTVFDRSPKYAWIAKQLLEPERLVHFRVAWIDDVGVMRMNRGFRVQYSSAAGPYE</sequence>
<comment type="caution">
    <text evidence="4">The sequence shown here is derived from an EMBL/GenBank/DDBJ whole genome shotgun (WGS) entry which is preliminary data.</text>
</comment>
<dbReference type="OrthoDB" id="6718861at2759"/>
<feature type="non-terminal residue" evidence="4">
    <location>
        <position position="1"/>
    </location>
</feature>
<dbReference type="Proteomes" id="UP001165082">
    <property type="component" value="Unassembled WGS sequence"/>
</dbReference>
<evidence type="ECO:0000313" key="5">
    <source>
        <dbReference type="Proteomes" id="UP001165082"/>
    </source>
</evidence>
<dbReference type="PANTHER" id="PTHR43571:SF1">
    <property type="entry name" value="NADP-SPECIFIC GLUTAMATE DEHYDROGENASE 1-RELATED"/>
    <property type="match status" value="1"/>
</dbReference>
<evidence type="ECO:0000313" key="4">
    <source>
        <dbReference type="EMBL" id="GMI27706.1"/>
    </source>
</evidence>
<dbReference type="AlphaFoldDB" id="A0A9W7G1J0"/>
<dbReference type="InterPro" id="IPR046346">
    <property type="entry name" value="Aminoacid_DH-like_N_sf"/>
</dbReference>
<dbReference type="Pfam" id="PF02812">
    <property type="entry name" value="ELFV_dehydrog_N"/>
    <property type="match status" value="1"/>
</dbReference>
<dbReference type="GO" id="GO:0006537">
    <property type="term" value="P:glutamate biosynthetic process"/>
    <property type="evidence" value="ECO:0007669"/>
    <property type="project" value="TreeGrafter"/>
</dbReference>
<dbReference type="GO" id="GO:0004354">
    <property type="term" value="F:glutamate dehydrogenase (NADP+) activity"/>
    <property type="evidence" value="ECO:0007669"/>
    <property type="project" value="TreeGrafter"/>
</dbReference>
<dbReference type="SUPFAM" id="SSF53223">
    <property type="entry name" value="Aminoacid dehydrogenase-like, N-terminal domain"/>
    <property type="match status" value="1"/>
</dbReference>
<comment type="similarity">
    <text evidence="1">Belongs to the Glu/Leu/Phe/Val dehydrogenases family.</text>
</comment>
<keyword evidence="5" id="KW-1185">Reference proteome</keyword>
<dbReference type="Gene3D" id="3.40.50.10860">
    <property type="entry name" value="Leucine Dehydrogenase, chain A, domain 1"/>
    <property type="match status" value="1"/>
</dbReference>
<name>A0A9W7G1J0_9STRA</name>
<accession>A0A9W7G1J0</accession>
<gene>
    <name evidence="4" type="ORF">TrRE_jg13224</name>
</gene>
<evidence type="ECO:0000256" key="2">
    <source>
        <dbReference type="ARBA" id="ARBA00023002"/>
    </source>
</evidence>
<keyword evidence="2" id="KW-0560">Oxidoreductase</keyword>
<evidence type="ECO:0000259" key="3">
    <source>
        <dbReference type="Pfam" id="PF02812"/>
    </source>
</evidence>
<dbReference type="EMBL" id="BRXZ01008536">
    <property type="protein sequence ID" value="GMI27706.1"/>
    <property type="molecule type" value="Genomic_DNA"/>
</dbReference>
<feature type="domain" description="Glutamate/phenylalanine/leucine/valine/L-tryptophan dehydrogenase dimerisation" evidence="3">
    <location>
        <begin position="116"/>
        <end position="150"/>
    </location>
</feature>
<dbReference type="Gene3D" id="1.10.285.10">
    <property type="entry name" value="Glutamate Dehydrogenase, chain A, domain 3"/>
    <property type="match status" value="1"/>
</dbReference>
<organism evidence="4 5">
    <name type="scientific">Triparma retinervis</name>
    <dbReference type="NCBI Taxonomy" id="2557542"/>
    <lineage>
        <taxon>Eukaryota</taxon>
        <taxon>Sar</taxon>
        <taxon>Stramenopiles</taxon>
        <taxon>Ochrophyta</taxon>
        <taxon>Bolidophyceae</taxon>
        <taxon>Parmales</taxon>
        <taxon>Triparmaceae</taxon>
        <taxon>Triparma</taxon>
    </lineage>
</organism>
<proteinExistence type="inferred from homology"/>
<dbReference type="InterPro" id="IPR050724">
    <property type="entry name" value="Glu_Leu_Phe_Val_DH"/>
</dbReference>
<evidence type="ECO:0000256" key="1">
    <source>
        <dbReference type="ARBA" id="ARBA00006382"/>
    </source>
</evidence>
<reference evidence="4" key="1">
    <citation type="submission" date="2022-07" db="EMBL/GenBank/DDBJ databases">
        <title>Genome analysis of Parmales, a sister group of diatoms, reveals the evolutionary specialization of diatoms from phago-mixotrophs to photoautotrophs.</title>
        <authorList>
            <person name="Ban H."/>
            <person name="Sato S."/>
            <person name="Yoshikawa S."/>
            <person name="Kazumasa Y."/>
            <person name="Nakamura Y."/>
            <person name="Ichinomiya M."/>
            <person name="Saitoh K."/>
            <person name="Sato N."/>
            <person name="Blanc-Mathieu R."/>
            <person name="Endo H."/>
            <person name="Kuwata A."/>
            <person name="Ogata H."/>
        </authorList>
    </citation>
    <scope>NUCLEOTIDE SEQUENCE</scope>
</reference>
<dbReference type="GO" id="GO:0005829">
    <property type="term" value="C:cytosol"/>
    <property type="evidence" value="ECO:0007669"/>
    <property type="project" value="TreeGrafter"/>
</dbReference>
<protein>
    <recommendedName>
        <fullName evidence="3">Glutamate/phenylalanine/leucine/valine/L-tryptophan dehydrogenase dimerisation domain-containing protein</fullName>
    </recommendedName>
</protein>
<dbReference type="InterPro" id="IPR006097">
    <property type="entry name" value="Glu/Leu/Phe/Val/Trp_DH_dimer"/>
</dbReference>